<evidence type="ECO:0000256" key="1">
    <source>
        <dbReference type="SAM" id="MobiDB-lite"/>
    </source>
</evidence>
<sequence length="587" mass="65217">MKTPKGIAYLLVMSVFLVFSSCQKEESEFIDETDPDTITANSTLANLLVRSSQNAGDFDDLIDGSSCVSINLPVTVIANGQEVTVENEDDIEIVEDIFDQFPNDEDTLEIQFPITVTLANFTEVEVSSQQELDALIASCENDIEDTISCVDFVYPLTFFTFNSDNEQTNTVTINSSIELYNFLDDLDDDDFVSLQFPVTVIVNGEEVAVNSNQELVTILANANCESNDDPVDTTVFEENLTSGVWYITYYFDDFDETSDFTGYEFTFSTDNTAQATNGSNTVNGTWNLTSSSTPDLDLFFGENDPFDELDEDWDIIEANEDIIRLRDVSGGDGSTDFLTFERTPNNTGNNETINNFIEDFTVGVWYITLFEDSGDDETSDYNGFEFSFFTNGMATGVNGNTTVEGFWTVQEMNGALNVIFNFSNSGSGSPLGELNDDWVVLESSDVIIRLQDEDSGSDPDKLTFEREPNGGNSPNPQELIDIMASGTWFVDSYLDDGDDETEDYLGYNYTFMNNNTVQATNGSQTVNGIWIVSTVGGELNFEFDMDSPINGTDDDEYKVLQFNDTSVTFITRDSSGNIEDTLIIQKN</sequence>
<evidence type="ECO:0000256" key="2">
    <source>
        <dbReference type="SAM" id="SignalP"/>
    </source>
</evidence>
<dbReference type="EMBL" id="JAVRHZ010000004">
    <property type="protein sequence ID" value="MDT0556090.1"/>
    <property type="molecule type" value="Genomic_DNA"/>
</dbReference>
<reference evidence="3 4" key="1">
    <citation type="submission" date="2023-09" db="EMBL/GenBank/DDBJ databases">
        <authorList>
            <person name="Rey-Velasco X."/>
        </authorList>
    </citation>
    <scope>NUCLEOTIDE SEQUENCE [LARGE SCALE GENOMIC DNA]</scope>
    <source>
        <strain evidence="3 4">W242</strain>
    </source>
</reference>
<feature type="chain" id="PRO_5047061889" evidence="2">
    <location>
        <begin position="25"/>
        <end position="587"/>
    </location>
</feature>
<keyword evidence="4" id="KW-1185">Reference proteome</keyword>
<proteinExistence type="predicted"/>
<feature type="signal peptide" evidence="2">
    <location>
        <begin position="1"/>
        <end position="24"/>
    </location>
</feature>
<organism evidence="3 4">
    <name type="scientific">Patiriisocius hiemis</name>
    <dbReference type="NCBI Taxonomy" id="3075604"/>
    <lineage>
        <taxon>Bacteria</taxon>
        <taxon>Pseudomonadati</taxon>
        <taxon>Bacteroidota</taxon>
        <taxon>Flavobacteriia</taxon>
        <taxon>Flavobacteriales</taxon>
        <taxon>Flavobacteriaceae</taxon>
        <taxon>Patiriisocius</taxon>
    </lineage>
</organism>
<accession>A0ABU2YFT5</accession>
<dbReference type="PROSITE" id="PS51257">
    <property type="entry name" value="PROKAR_LIPOPROTEIN"/>
    <property type="match status" value="1"/>
</dbReference>
<evidence type="ECO:0000313" key="4">
    <source>
        <dbReference type="Proteomes" id="UP001254488"/>
    </source>
</evidence>
<protein>
    <submittedName>
        <fullName evidence="3">Uncharacterized protein</fullName>
    </submittedName>
</protein>
<evidence type="ECO:0000313" key="3">
    <source>
        <dbReference type="EMBL" id="MDT0556090.1"/>
    </source>
</evidence>
<feature type="region of interest" description="Disordered" evidence="1">
    <location>
        <begin position="452"/>
        <end position="476"/>
    </location>
</feature>
<feature type="compositionally biased region" description="Basic and acidic residues" evidence="1">
    <location>
        <begin position="458"/>
        <end position="468"/>
    </location>
</feature>
<comment type="caution">
    <text evidence="3">The sequence shown here is derived from an EMBL/GenBank/DDBJ whole genome shotgun (WGS) entry which is preliminary data.</text>
</comment>
<dbReference type="RefSeq" id="WP_311333042.1">
    <property type="nucleotide sequence ID" value="NZ_JAVRHZ010000004.1"/>
</dbReference>
<dbReference type="Proteomes" id="UP001254488">
    <property type="component" value="Unassembled WGS sequence"/>
</dbReference>
<name>A0ABU2YFT5_9FLAO</name>
<keyword evidence="2" id="KW-0732">Signal</keyword>
<gene>
    <name evidence="3" type="ORF">RM538_08750</name>
</gene>